<reference evidence="2" key="1">
    <citation type="submission" date="2022-01" db="EMBL/GenBank/DDBJ databases">
        <authorList>
            <person name="Wang Y."/>
        </authorList>
    </citation>
    <scope>NUCLEOTIDE SEQUENCE</scope>
    <source>
        <strain evidence="2">WB101</strain>
    </source>
</reference>
<dbReference type="EMBL" id="JAKLWS010000014">
    <property type="protein sequence ID" value="MCG2589278.1"/>
    <property type="molecule type" value="Genomic_DNA"/>
</dbReference>
<dbReference type="Proteomes" id="UP001165366">
    <property type="component" value="Unassembled WGS sequence"/>
</dbReference>
<feature type="region of interest" description="Disordered" evidence="1">
    <location>
        <begin position="412"/>
        <end position="438"/>
    </location>
</feature>
<feature type="compositionally biased region" description="Polar residues" evidence="1">
    <location>
        <begin position="412"/>
        <end position="434"/>
    </location>
</feature>
<evidence type="ECO:0000256" key="1">
    <source>
        <dbReference type="SAM" id="MobiDB-lite"/>
    </source>
</evidence>
<sequence length="465" mass="51540">MRVVQSLLIFLFISFGSLLAQPVQPPMMYEFPYLCPSCNEDMVLSLRVAEDGTSILESHEISTTPVLDPEYDDSEYQPGERISGPLTNGEVGVIQNWDDEIGTNFIEIRDNIIPEEGVRYVDEELTKASEEPGSSSWSISNLSVSVENTGQQVTVRGFNSNHFIGDVEYTQTNYDSGGSEISNTDVSYELHLWLSEELPFSPLPFQYEPFKENRIPPYNFALIDDLIVKRMLKQIEGKGGLVRSQLIFEGEEYTVEIENVRETPALPMQKFETLPVVSASQVDHFAGPLFIISLLRDSDLAEMGSGNITFDGREVPASSAWKVNEAGDLVIVVTAKEENTTLFLVRPLNGRPCEGSFDVKNRPDGKMLRAMSGEELSQHSNHFQIYGLVSGDQFPTVISGFDSGNVMITSSEGASISGESTGSVSALDTNQPTDPETVPLEISFTSEKDLEDFQFRSPESRYAGR</sequence>
<keyword evidence="3" id="KW-1185">Reference proteome</keyword>
<feature type="region of interest" description="Disordered" evidence="1">
    <location>
        <begin position="66"/>
        <end position="85"/>
    </location>
</feature>
<accession>A0ABS9KEJ0</accession>
<evidence type="ECO:0000313" key="2">
    <source>
        <dbReference type="EMBL" id="MCG2589278.1"/>
    </source>
</evidence>
<comment type="caution">
    <text evidence="2">The sequence shown here is derived from an EMBL/GenBank/DDBJ whole genome shotgun (WGS) entry which is preliminary data.</text>
</comment>
<name>A0ABS9KEJ0_9BACT</name>
<reference evidence="2" key="2">
    <citation type="submission" date="2024-05" db="EMBL/GenBank/DDBJ databases">
        <title>Rhodohalobacter halophilus gen. nov., sp. nov., a moderately halophilic member of the family Balneolaceae.</title>
        <authorList>
            <person name="Xia J."/>
        </authorList>
    </citation>
    <scope>NUCLEOTIDE SEQUENCE</scope>
    <source>
        <strain evidence="2">WB101</strain>
    </source>
</reference>
<proteinExistence type="predicted"/>
<protein>
    <submittedName>
        <fullName evidence="2">Uncharacterized protein</fullName>
    </submittedName>
</protein>
<evidence type="ECO:0000313" key="3">
    <source>
        <dbReference type="Proteomes" id="UP001165366"/>
    </source>
</evidence>
<gene>
    <name evidence="2" type="ORF">L6773_11930</name>
</gene>
<organism evidence="2 3">
    <name type="scientific">Rhodohalobacter sulfatireducens</name>
    <dbReference type="NCBI Taxonomy" id="2911366"/>
    <lineage>
        <taxon>Bacteria</taxon>
        <taxon>Pseudomonadati</taxon>
        <taxon>Balneolota</taxon>
        <taxon>Balneolia</taxon>
        <taxon>Balneolales</taxon>
        <taxon>Balneolaceae</taxon>
        <taxon>Rhodohalobacter</taxon>
    </lineage>
</organism>